<proteinExistence type="predicted"/>
<comment type="caution">
    <text evidence="1">The sequence shown here is derived from an EMBL/GenBank/DDBJ whole genome shotgun (WGS) entry which is preliminary data.</text>
</comment>
<dbReference type="Proteomes" id="UP000266673">
    <property type="component" value="Unassembled WGS sequence"/>
</dbReference>
<reference evidence="1 2" key="1">
    <citation type="submission" date="2018-06" db="EMBL/GenBank/DDBJ databases">
        <title>Comparative genomics reveals the genomic features of Rhizophagus irregularis, R. cerebriforme, R. diaphanum and Gigaspora rosea, and their symbiotic lifestyle signature.</title>
        <authorList>
            <person name="Morin E."/>
            <person name="San Clemente H."/>
            <person name="Chen E.C.H."/>
            <person name="De La Providencia I."/>
            <person name="Hainaut M."/>
            <person name="Kuo A."/>
            <person name="Kohler A."/>
            <person name="Murat C."/>
            <person name="Tang N."/>
            <person name="Roy S."/>
            <person name="Loubradou J."/>
            <person name="Henrissat B."/>
            <person name="Grigoriev I.V."/>
            <person name="Corradi N."/>
            <person name="Roux C."/>
            <person name="Martin F.M."/>
        </authorList>
    </citation>
    <scope>NUCLEOTIDE SEQUENCE [LARGE SCALE GENOMIC DNA]</scope>
    <source>
        <strain evidence="1 2">DAOM 194757</strain>
    </source>
</reference>
<dbReference type="EMBL" id="QKWP01000188">
    <property type="protein sequence ID" value="RIB25091.1"/>
    <property type="molecule type" value="Genomic_DNA"/>
</dbReference>
<keyword evidence="2" id="KW-1185">Reference proteome</keyword>
<evidence type="ECO:0008006" key="3">
    <source>
        <dbReference type="Google" id="ProtNLM"/>
    </source>
</evidence>
<dbReference type="AlphaFoldDB" id="A0A397VTK3"/>
<protein>
    <recommendedName>
        <fullName evidence="3">F-box domain-containing protein</fullName>
    </recommendedName>
</protein>
<evidence type="ECO:0000313" key="1">
    <source>
        <dbReference type="EMBL" id="RIB25091.1"/>
    </source>
</evidence>
<organism evidence="1 2">
    <name type="scientific">Gigaspora rosea</name>
    <dbReference type="NCBI Taxonomy" id="44941"/>
    <lineage>
        <taxon>Eukaryota</taxon>
        <taxon>Fungi</taxon>
        <taxon>Fungi incertae sedis</taxon>
        <taxon>Mucoromycota</taxon>
        <taxon>Glomeromycotina</taxon>
        <taxon>Glomeromycetes</taxon>
        <taxon>Diversisporales</taxon>
        <taxon>Gigasporaceae</taxon>
        <taxon>Gigaspora</taxon>
    </lineage>
</organism>
<evidence type="ECO:0000313" key="2">
    <source>
        <dbReference type="Proteomes" id="UP000266673"/>
    </source>
</evidence>
<sequence length="103" mass="12166">MVEKLYIRGIFLCEISLYKQLEHITKTKGFHSLISKAIKELSKESSDIQGRIENKSNAIPYIQYRLVDEILINIFQYVEFPLNIILTCRNWYKISIDQQARAK</sequence>
<dbReference type="OrthoDB" id="2305545at2759"/>
<gene>
    <name evidence="1" type="ORF">C2G38_2166822</name>
</gene>
<accession>A0A397VTK3</accession>
<name>A0A397VTK3_9GLOM</name>